<proteinExistence type="inferred from homology"/>
<organism evidence="5 6">
    <name type="scientific">Thermobifida alba</name>
    <name type="common">Thermomonospora alba</name>
    <dbReference type="NCBI Taxonomy" id="53522"/>
    <lineage>
        <taxon>Bacteria</taxon>
        <taxon>Bacillati</taxon>
        <taxon>Actinomycetota</taxon>
        <taxon>Actinomycetes</taxon>
        <taxon>Streptosporangiales</taxon>
        <taxon>Nocardiopsidaceae</taxon>
        <taxon>Thermobifida</taxon>
    </lineage>
</organism>
<dbReference type="Gene3D" id="3.40.50.980">
    <property type="match status" value="2"/>
</dbReference>
<dbReference type="Pfam" id="PF00501">
    <property type="entry name" value="AMP-binding"/>
    <property type="match status" value="1"/>
</dbReference>
<feature type="domain" description="AMP-binding enzyme C-terminal" evidence="4">
    <location>
        <begin position="449"/>
        <end position="525"/>
    </location>
</feature>
<dbReference type="EMBL" id="CP051627">
    <property type="protein sequence ID" value="UPT20494.1"/>
    <property type="molecule type" value="Genomic_DNA"/>
</dbReference>
<dbReference type="PROSITE" id="PS00455">
    <property type="entry name" value="AMP_BINDING"/>
    <property type="match status" value="1"/>
</dbReference>
<dbReference type="Pfam" id="PF13193">
    <property type="entry name" value="AMP-binding_C"/>
    <property type="match status" value="1"/>
</dbReference>
<gene>
    <name evidence="5" type="ORF">FOF52_05500</name>
</gene>
<feature type="domain" description="AMP-dependent synthetase/ligase" evidence="3">
    <location>
        <begin position="34"/>
        <end position="398"/>
    </location>
</feature>
<evidence type="ECO:0000259" key="3">
    <source>
        <dbReference type="Pfam" id="PF00501"/>
    </source>
</evidence>
<dbReference type="PANTHER" id="PTHR43201:SF5">
    <property type="entry name" value="MEDIUM-CHAIN ACYL-COA LIGASE ACSF2, MITOCHONDRIAL"/>
    <property type="match status" value="1"/>
</dbReference>
<sequence length="553" mass="60523">MPSTPALPQPLRTSHWLADTSTPLARTTVGELLRRVASEVPDRVALVDGHPGPAPRRRWTYAELLTEAEKTAAALLTRFSPGERLAVWEANRPEWVVLQFGAALAGLVLVTVNPQYRAEELRYALRQSQAAGLVHGNVYRGVRMPDVVAQIRDDLPELRDTLCFDDWADFLATGTPTTALPEVHPDDPALIIYTSGTTGFAKGAMLHHLGVVNTAQMSTQRSGFHDGDVWINPIPLFHTGGGVLACVGTLSRRGTQVVVPQFDPALVLELIEAERGSMILTVPTILMALLDHPDRPDRDLSSLRTVMSGGSAVPAGLVRRTKSILDCDFSMLFGQAELHGVVTQTHPTDNDDDQAETLGRPLFHVEVKIADPETGATVPLGTEGEICARGYQNMLEYYNMPEETAATIDSEGWLHTGDMGTMDERGYVRFVGRLKDIIIRGGENIHPREIEELLHQHPQVADVAVFGVPDPHWGEQVGAAVRAADPQQPPTVEELHTYCRAHLAPFKTPKLWFFTDTFPLTPSGKIQKFVLRERVASGELVPAVLQTPAPTAN</sequence>
<name>A0ABY4KYI4_THEAE</name>
<dbReference type="RefSeq" id="WP_248592751.1">
    <property type="nucleotide sequence ID" value="NZ_BAABEB010000012.1"/>
</dbReference>
<dbReference type="PANTHER" id="PTHR43201">
    <property type="entry name" value="ACYL-COA SYNTHETASE"/>
    <property type="match status" value="1"/>
</dbReference>
<evidence type="ECO:0000259" key="4">
    <source>
        <dbReference type="Pfam" id="PF13193"/>
    </source>
</evidence>
<dbReference type="SUPFAM" id="SSF56801">
    <property type="entry name" value="Acetyl-CoA synthetase-like"/>
    <property type="match status" value="1"/>
</dbReference>
<keyword evidence="6" id="KW-1185">Reference proteome</keyword>
<dbReference type="InterPro" id="IPR020845">
    <property type="entry name" value="AMP-binding_CS"/>
</dbReference>
<dbReference type="InterPro" id="IPR000873">
    <property type="entry name" value="AMP-dep_synth/lig_dom"/>
</dbReference>
<evidence type="ECO:0000313" key="6">
    <source>
        <dbReference type="Proteomes" id="UP000832041"/>
    </source>
</evidence>
<reference evidence="5 6" key="1">
    <citation type="submission" date="2020-04" db="EMBL/GenBank/DDBJ databases">
        <title>Thermobifida alba genome sequencing and assembly.</title>
        <authorList>
            <person name="Luzics S."/>
            <person name="Horvath B."/>
            <person name="Nagy I."/>
            <person name="Toth A."/>
            <person name="Nagy I."/>
            <person name="Kukolya J."/>
        </authorList>
    </citation>
    <scope>NUCLEOTIDE SEQUENCE [LARGE SCALE GENOMIC DNA]</scope>
    <source>
        <strain evidence="5 6">DSM 43795</strain>
    </source>
</reference>
<evidence type="ECO:0000256" key="1">
    <source>
        <dbReference type="ARBA" id="ARBA00006432"/>
    </source>
</evidence>
<dbReference type="Gene3D" id="3.30.300.30">
    <property type="match status" value="1"/>
</dbReference>
<dbReference type="Gene3D" id="2.30.38.10">
    <property type="entry name" value="Luciferase, Domain 3"/>
    <property type="match status" value="1"/>
</dbReference>
<comment type="similarity">
    <text evidence="1">Belongs to the ATP-dependent AMP-binding enzyme family.</text>
</comment>
<dbReference type="InterPro" id="IPR045851">
    <property type="entry name" value="AMP-bd_C_sf"/>
</dbReference>
<dbReference type="Proteomes" id="UP000832041">
    <property type="component" value="Chromosome"/>
</dbReference>
<evidence type="ECO:0000313" key="5">
    <source>
        <dbReference type="EMBL" id="UPT20494.1"/>
    </source>
</evidence>
<accession>A0ABY4KYI4</accession>
<evidence type="ECO:0000256" key="2">
    <source>
        <dbReference type="ARBA" id="ARBA00022598"/>
    </source>
</evidence>
<protein>
    <submittedName>
        <fullName evidence="5">AMP-binding protein</fullName>
    </submittedName>
</protein>
<dbReference type="InterPro" id="IPR025110">
    <property type="entry name" value="AMP-bd_C"/>
</dbReference>
<keyword evidence="2" id="KW-0436">Ligase</keyword>